<dbReference type="AlphaFoldDB" id="A0AAE1TRL4"/>
<evidence type="ECO:0000259" key="1">
    <source>
        <dbReference type="Pfam" id="PF07727"/>
    </source>
</evidence>
<dbReference type="Pfam" id="PF07727">
    <property type="entry name" value="RVT_2"/>
    <property type="match status" value="1"/>
</dbReference>
<dbReference type="InterPro" id="IPR013103">
    <property type="entry name" value="RVT_2"/>
</dbReference>
<dbReference type="Proteomes" id="UP001292094">
    <property type="component" value="Unassembled WGS sequence"/>
</dbReference>
<dbReference type="EMBL" id="JAWZYT010004185">
    <property type="protein sequence ID" value="KAK4294891.1"/>
    <property type="molecule type" value="Genomic_DNA"/>
</dbReference>
<accession>A0AAE1TRL4</accession>
<evidence type="ECO:0000313" key="3">
    <source>
        <dbReference type="Proteomes" id="UP001292094"/>
    </source>
</evidence>
<reference evidence="2" key="1">
    <citation type="submission" date="2023-11" db="EMBL/GenBank/DDBJ databases">
        <title>Genome assemblies of two species of porcelain crab, Petrolisthes cinctipes and Petrolisthes manimaculis (Anomura: Porcellanidae).</title>
        <authorList>
            <person name="Angst P."/>
        </authorList>
    </citation>
    <scope>NUCLEOTIDE SEQUENCE</scope>
    <source>
        <strain evidence="2">PB745_02</strain>
        <tissue evidence="2">Gill</tissue>
    </source>
</reference>
<proteinExistence type="predicted"/>
<protein>
    <recommendedName>
        <fullName evidence="1">Reverse transcriptase Ty1/copia-type domain-containing protein</fullName>
    </recommendedName>
</protein>
<organism evidence="2 3">
    <name type="scientific">Petrolisthes manimaculis</name>
    <dbReference type="NCBI Taxonomy" id="1843537"/>
    <lineage>
        <taxon>Eukaryota</taxon>
        <taxon>Metazoa</taxon>
        <taxon>Ecdysozoa</taxon>
        <taxon>Arthropoda</taxon>
        <taxon>Crustacea</taxon>
        <taxon>Multicrustacea</taxon>
        <taxon>Malacostraca</taxon>
        <taxon>Eumalacostraca</taxon>
        <taxon>Eucarida</taxon>
        <taxon>Decapoda</taxon>
        <taxon>Pleocyemata</taxon>
        <taxon>Anomura</taxon>
        <taxon>Galatheoidea</taxon>
        <taxon>Porcellanidae</taxon>
        <taxon>Petrolisthes</taxon>
    </lineage>
</organism>
<feature type="domain" description="Reverse transcriptase Ty1/copia-type" evidence="1">
    <location>
        <begin position="414"/>
        <end position="574"/>
    </location>
</feature>
<evidence type="ECO:0000313" key="2">
    <source>
        <dbReference type="EMBL" id="KAK4294891.1"/>
    </source>
</evidence>
<gene>
    <name evidence="2" type="ORF">Pmani_032515</name>
</gene>
<keyword evidence="3" id="KW-1185">Reference proteome</keyword>
<comment type="caution">
    <text evidence="2">The sequence shown here is derived from an EMBL/GenBank/DDBJ whole genome shotgun (WGS) entry which is preliminary data.</text>
</comment>
<sequence>MNGNGDGGERARVPAFGGDKNYDRWKQELKAWKFVTNIGKKKQAMAVALSFPEGSEVRSKIFEEVNIDKLMNDDGMNVLLQHLDKWYQKDEMSAAYEAWTRFVTFTKVNEDAMEKYILEFVKRNAVLEKYKQALKKFFGSQEVLSLGAGSGNGKGETPAVVVKTEPVVSTEEVNVVNRGRGRGGFRRSRGRGNIVNRTEKSVQQNSVDSKKSMKKAQMKLDLENDIAVIHGKKEIPYSFDRDTKDGRNSLLDTLRHQTKEGKTEKKEIEAVINPVENPVESYDKEEEYHSIVEDTHEDSVRVKSIPKIGQKVKFLSKESDEWQTVTMHSRAGKSTGKYSNWRNVKYEDGSLSAFDWNRDVEKWIPILEANGVQEPSEIVMACENMENQKLDKAKQEEIKSWKNFGVYEEVTNMGQNALSVRWVVTEKENMDGKKNIKARLVARGFEDKEEVQSDSPTVSKEMLRCFVAILASKKWGVNSIDIKAAFLQSERFERDVYLIPPTEADCDSNVLWKLQKCVYGLNDAVRKWYLTVKTFMLKMGCTQVKTDPAAFYWYDDGELCGMFLMHVDDFLWGGTKRFENVVIAK</sequence>
<name>A0AAE1TRL4_9EUCA</name>